<gene>
    <name evidence="1" type="ORF">GCM10009549_22780</name>
</gene>
<dbReference type="EMBL" id="BAAAHG010000014">
    <property type="protein sequence ID" value="GAA0911529.1"/>
    <property type="molecule type" value="Genomic_DNA"/>
</dbReference>
<protein>
    <submittedName>
        <fullName evidence="1">Uncharacterized protein</fullName>
    </submittedName>
</protein>
<proteinExistence type="predicted"/>
<sequence>MLRLVVLDPAGVLAPAVQKALRPEIVTLPALVHEPLPPPSETAENLPWALLAAADGSPGGAAFAAAVVQAVRAAQAAGTPPARVLFCPGPAHGPQGVTAPSGDLLPCPVTLLLTDPDAGAVGVWQRLSPDGFTVRLLGPDAWSPARGLPVTARLVKEELRIWPA</sequence>
<comment type="caution">
    <text evidence="1">The sequence shown here is derived from an EMBL/GenBank/DDBJ whole genome shotgun (WGS) entry which is preliminary data.</text>
</comment>
<reference evidence="2" key="1">
    <citation type="journal article" date="2019" name="Int. J. Syst. Evol. Microbiol.">
        <title>The Global Catalogue of Microorganisms (GCM) 10K type strain sequencing project: providing services to taxonomists for standard genome sequencing and annotation.</title>
        <authorList>
            <consortium name="The Broad Institute Genomics Platform"/>
            <consortium name="The Broad Institute Genome Sequencing Center for Infectious Disease"/>
            <person name="Wu L."/>
            <person name="Ma J."/>
        </authorList>
    </citation>
    <scope>NUCLEOTIDE SEQUENCE [LARGE SCALE GENOMIC DNA]</scope>
    <source>
        <strain evidence="2">JCM 10673</strain>
    </source>
</reference>
<evidence type="ECO:0000313" key="2">
    <source>
        <dbReference type="Proteomes" id="UP001501005"/>
    </source>
</evidence>
<name>A0ABP3YZF2_9ACTN</name>
<organism evidence="1 2">
    <name type="scientific">Streptomyces thermoalcalitolerans</name>
    <dbReference type="NCBI Taxonomy" id="65605"/>
    <lineage>
        <taxon>Bacteria</taxon>
        <taxon>Bacillati</taxon>
        <taxon>Actinomycetota</taxon>
        <taxon>Actinomycetes</taxon>
        <taxon>Kitasatosporales</taxon>
        <taxon>Streptomycetaceae</taxon>
        <taxon>Streptomyces</taxon>
    </lineage>
</organism>
<evidence type="ECO:0000313" key="1">
    <source>
        <dbReference type="EMBL" id="GAA0911529.1"/>
    </source>
</evidence>
<dbReference type="Proteomes" id="UP001501005">
    <property type="component" value="Unassembled WGS sequence"/>
</dbReference>
<keyword evidence="2" id="KW-1185">Reference proteome</keyword>
<accession>A0ABP3YZF2</accession>